<accession>A0A091B0M1</accession>
<evidence type="ECO:0000256" key="2">
    <source>
        <dbReference type="ARBA" id="ARBA00004429"/>
    </source>
</evidence>
<feature type="domain" description="HemY N-terminal" evidence="11">
    <location>
        <begin position="29"/>
        <end position="128"/>
    </location>
</feature>
<reference evidence="12 13" key="1">
    <citation type="submission" date="2013-09" db="EMBL/GenBank/DDBJ databases">
        <title>Genome sequencing of Arenimonas metalli.</title>
        <authorList>
            <person name="Chen F."/>
            <person name="Wang G."/>
        </authorList>
    </citation>
    <scope>NUCLEOTIDE SEQUENCE [LARGE SCALE GENOMIC DNA]</scope>
    <source>
        <strain evidence="12 13">CF5-1</strain>
    </source>
</reference>
<evidence type="ECO:0000259" key="11">
    <source>
        <dbReference type="Pfam" id="PF07219"/>
    </source>
</evidence>
<evidence type="ECO:0000256" key="8">
    <source>
        <dbReference type="ARBA" id="ARBA00023136"/>
    </source>
</evidence>
<dbReference type="InterPro" id="IPR011990">
    <property type="entry name" value="TPR-like_helical_dom_sf"/>
</dbReference>
<evidence type="ECO:0000256" key="5">
    <source>
        <dbReference type="ARBA" id="ARBA00022519"/>
    </source>
</evidence>
<evidence type="ECO:0000256" key="6">
    <source>
        <dbReference type="ARBA" id="ARBA00022692"/>
    </source>
</evidence>
<evidence type="ECO:0000256" key="3">
    <source>
        <dbReference type="ARBA" id="ARBA00004744"/>
    </source>
</evidence>
<dbReference type="Pfam" id="PF07219">
    <property type="entry name" value="HemY_N"/>
    <property type="match status" value="1"/>
</dbReference>
<dbReference type="NCBIfam" id="TIGR00540">
    <property type="entry name" value="TPR_hemY_coli"/>
    <property type="match status" value="1"/>
</dbReference>
<evidence type="ECO:0000256" key="7">
    <source>
        <dbReference type="ARBA" id="ARBA00022989"/>
    </source>
</evidence>
<keyword evidence="9" id="KW-0627">Porphyrin biosynthesis</keyword>
<evidence type="ECO:0000256" key="1">
    <source>
        <dbReference type="ARBA" id="ARBA00002962"/>
    </source>
</evidence>
<dbReference type="GO" id="GO:0005886">
    <property type="term" value="C:plasma membrane"/>
    <property type="evidence" value="ECO:0007669"/>
    <property type="project" value="UniProtKB-SubCell"/>
</dbReference>
<dbReference type="RefSeq" id="WP_034213623.1">
    <property type="nucleotide sequence ID" value="NZ_AVCK01000033.1"/>
</dbReference>
<dbReference type="PATRIC" id="fig|1384056.3.peg.2016"/>
<dbReference type="InterPro" id="IPR005254">
    <property type="entry name" value="Heme_biosyn_assoc_TPR_pro"/>
</dbReference>
<evidence type="ECO:0000313" key="13">
    <source>
        <dbReference type="Proteomes" id="UP000029393"/>
    </source>
</evidence>
<keyword evidence="4" id="KW-1003">Cell membrane</keyword>
<sequence>MNLYRSLLWWLALAALGALGWTWFSQDLGDVVVRFRGLTYTTTLAYFVIGWALLWFALWALVWLLKLPVQAWRRHARQLARSRLATGLEALHQGRWQRAESLLLKAAEEPLLRTPALIGARRAADGRGDVEAAARHQAALLLQDPQAAALEQATRLAAAQRHEEVLAALAPFANAPPAAQLLQARALVGAGRAHEAQAQLNALRREQALSAPALSALEIELTAAALAQSPQADGLLQRWNALPQRLQQAAPVVAAFALRAAGLGLEDTGAQALADALDAQWNDSLVEIYGRLPAGRDPQRLARAEAWLAAHAASPALLVALGQLCLAQRLWGKAEDFLHRALAQGAGAEAWELLGHAWTAQNDSARATIAYANALRSARGEALLSLSGRSLREQIADQAVAELRNEHGIPLLPP</sequence>
<feature type="transmembrane region" description="Helical" evidence="10">
    <location>
        <begin position="44"/>
        <end position="65"/>
    </location>
</feature>
<proteinExistence type="predicted"/>
<keyword evidence="13" id="KW-1185">Reference proteome</keyword>
<dbReference type="GO" id="GO:0042168">
    <property type="term" value="P:heme metabolic process"/>
    <property type="evidence" value="ECO:0007669"/>
    <property type="project" value="InterPro"/>
</dbReference>
<dbReference type="EMBL" id="AVCK01000033">
    <property type="protein sequence ID" value="KFN45122.1"/>
    <property type="molecule type" value="Genomic_DNA"/>
</dbReference>
<dbReference type="UniPathway" id="UPA00252"/>
<keyword evidence="5" id="KW-0997">Cell inner membrane</keyword>
<keyword evidence="8 10" id="KW-0472">Membrane</keyword>
<dbReference type="STRING" id="1384056.N787_03070"/>
<dbReference type="GO" id="GO:0006779">
    <property type="term" value="P:porphyrin-containing compound biosynthetic process"/>
    <property type="evidence" value="ECO:0007669"/>
    <property type="project" value="UniProtKB-KW"/>
</dbReference>
<keyword evidence="6 10" id="KW-0812">Transmembrane</keyword>
<keyword evidence="7 10" id="KW-1133">Transmembrane helix</keyword>
<protein>
    <recommendedName>
        <fullName evidence="11">HemY N-terminal domain-containing protein</fullName>
    </recommendedName>
</protein>
<organism evidence="12 13">
    <name type="scientific">Arenimonas metalli CF5-1</name>
    <dbReference type="NCBI Taxonomy" id="1384056"/>
    <lineage>
        <taxon>Bacteria</taxon>
        <taxon>Pseudomonadati</taxon>
        <taxon>Pseudomonadota</taxon>
        <taxon>Gammaproteobacteria</taxon>
        <taxon>Lysobacterales</taxon>
        <taxon>Lysobacteraceae</taxon>
        <taxon>Arenimonas</taxon>
    </lineage>
</organism>
<comment type="function">
    <text evidence="1">Involved in a late step of protoheme IX synthesis.</text>
</comment>
<evidence type="ECO:0000313" key="12">
    <source>
        <dbReference type="EMBL" id="KFN45122.1"/>
    </source>
</evidence>
<evidence type="ECO:0000256" key="4">
    <source>
        <dbReference type="ARBA" id="ARBA00022475"/>
    </source>
</evidence>
<gene>
    <name evidence="12" type="ORF">N787_03070</name>
</gene>
<comment type="caution">
    <text evidence="12">The sequence shown here is derived from an EMBL/GenBank/DDBJ whole genome shotgun (WGS) entry which is preliminary data.</text>
</comment>
<dbReference type="InterPro" id="IPR010817">
    <property type="entry name" value="HemY_N"/>
</dbReference>
<dbReference type="eggNOG" id="COG3071">
    <property type="taxonomic scope" value="Bacteria"/>
</dbReference>
<dbReference type="AlphaFoldDB" id="A0A091B0M1"/>
<comment type="subcellular location">
    <subcellularLocation>
        <location evidence="2">Cell inner membrane</location>
        <topology evidence="2">Multi-pass membrane protein</topology>
    </subcellularLocation>
</comment>
<comment type="pathway">
    <text evidence="3">Porphyrin-containing compound metabolism; protoheme biosynthesis.</text>
</comment>
<dbReference type="Proteomes" id="UP000029393">
    <property type="component" value="Unassembled WGS sequence"/>
</dbReference>
<dbReference type="Gene3D" id="1.25.40.10">
    <property type="entry name" value="Tetratricopeptide repeat domain"/>
    <property type="match status" value="1"/>
</dbReference>
<name>A0A091B0M1_9GAMM</name>
<evidence type="ECO:0000256" key="9">
    <source>
        <dbReference type="ARBA" id="ARBA00023244"/>
    </source>
</evidence>
<evidence type="ECO:0000256" key="10">
    <source>
        <dbReference type="SAM" id="Phobius"/>
    </source>
</evidence>